<name>A0A1I7YMZ3_9BILA</name>
<dbReference type="SMART" id="SM00184">
    <property type="entry name" value="RING"/>
    <property type="match status" value="1"/>
</dbReference>
<dbReference type="InterPro" id="IPR001841">
    <property type="entry name" value="Znf_RING"/>
</dbReference>
<dbReference type="InterPro" id="IPR017907">
    <property type="entry name" value="Znf_RING_CS"/>
</dbReference>
<dbReference type="Pfam" id="PF00097">
    <property type="entry name" value="zf-C3HC4"/>
    <property type="match status" value="1"/>
</dbReference>
<dbReference type="InterPro" id="IPR013083">
    <property type="entry name" value="Znf_RING/FYVE/PHD"/>
</dbReference>
<dbReference type="Gene3D" id="3.30.40.10">
    <property type="entry name" value="Zinc/RING finger domain, C3HC4 (zinc finger)"/>
    <property type="match status" value="1"/>
</dbReference>
<evidence type="ECO:0000259" key="5">
    <source>
        <dbReference type="PROSITE" id="PS50089"/>
    </source>
</evidence>
<dbReference type="AlphaFoldDB" id="A0A1I7YMZ3"/>
<evidence type="ECO:0000313" key="6">
    <source>
        <dbReference type="Proteomes" id="UP000095287"/>
    </source>
</evidence>
<evidence type="ECO:0000256" key="1">
    <source>
        <dbReference type="ARBA" id="ARBA00022723"/>
    </source>
</evidence>
<evidence type="ECO:0000313" key="7">
    <source>
        <dbReference type="WBParaSite" id="L893_g17966.t1"/>
    </source>
</evidence>
<keyword evidence="6" id="KW-1185">Reference proteome</keyword>
<keyword evidence="3" id="KW-0862">Zinc</keyword>
<accession>A0A1I7YMZ3</accession>
<evidence type="ECO:0000256" key="4">
    <source>
        <dbReference type="PROSITE-ProRule" id="PRU00175"/>
    </source>
</evidence>
<evidence type="ECO:0000256" key="3">
    <source>
        <dbReference type="ARBA" id="ARBA00022833"/>
    </source>
</evidence>
<dbReference type="SUPFAM" id="SSF57850">
    <property type="entry name" value="RING/U-box"/>
    <property type="match status" value="1"/>
</dbReference>
<dbReference type="Proteomes" id="UP000095287">
    <property type="component" value="Unplaced"/>
</dbReference>
<keyword evidence="1" id="KW-0479">Metal-binding</keyword>
<keyword evidence="2 4" id="KW-0863">Zinc-finger</keyword>
<sequence length="147" mass="17069">MFQLAEPLEQLRRELICPICRGPLANPYITECDHTFCRDCVHRLLLQFDRLHTDDAGLHYAPCPLCSARIYKKILPKNDARAERLDSTKRLLHIDNPLRLPFISTRTAHFPVELPRPRRKEAAPPIPVFRETSDPHEFPLVWGSPEL</sequence>
<protein>
    <submittedName>
        <fullName evidence="7">RING-type domain-containing protein</fullName>
    </submittedName>
</protein>
<dbReference type="PROSITE" id="PS50089">
    <property type="entry name" value="ZF_RING_2"/>
    <property type="match status" value="1"/>
</dbReference>
<dbReference type="WBParaSite" id="L893_g17966.t1">
    <property type="protein sequence ID" value="L893_g17966.t1"/>
    <property type="gene ID" value="L893_g17966"/>
</dbReference>
<organism evidence="6 7">
    <name type="scientific">Steinernema glaseri</name>
    <dbReference type="NCBI Taxonomy" id="37863"/>
    <lineage>
        <taxon>Eukaryota</taxon>
        <taxon>Metazoa</taxon>
        <taxon>Ecdysozoa</taxon>
        <taxon>Nematoda</taxon>
        <taxon>Chromadorea</taxon>
        <taxon>Rhabditida</taxon>
        <taxon>Tylenchina</taxon>
        <taxon>Panagrolaimomorpha</taxon>
        <taxon>Strongyloidoidea</taxon>
        <taxon>Steinernematidae</taxon>
        <taxon>Steinernema</taxon>
    </lineage>
</organism>
<proteinExistence type="predicted"/>
<feature type="domain" description="RING-type" evidence="5">
    <location>
        <begin position="17"/>
        <end position="67"/>
    </location>
</feature>
<reference evidence="7" key="1">
    <citation type="submission" date="2016-11" db="UniProtKB">
        <authorList>
            <consortium name="WormBaseParasite"/>
        </authorList>
    </citation>
    <scope>IDENTIFICATION</scope>
</reference>
<dbReference type="InterPro" id="IPR018957">
    <property type="entry name" value="Znf_C3HC4_RING-type"/>
</dbReference>
<dbReference type="GO" id="GO:0008270">
    <property type="term" value="F:zinc ion binding"/>
    <property type="evidence" value="ECO:0007669"/>
    <property type="project" value="UniProtKB-KW"/>
</dbReference>
<dbReference type="PROSITE" id="PS00518">
    <property type="entry name" value="ZF_RING_1"/>
    <property type="match status" value="1"/>
</dbReference>
<evidence type="ECO:0000256" key="2">
    <source>
        <dbReference type="ARBA" id="ARBA00022771"/>
    </source>
</evidence>